<reference evidence="2 3" key="1">
    <citation type="submission" date="2011-11" db="EMBL/GenBank/DDBJ databases">
        <authorList>
            <person name="Gartemann K."/>
        </authorList>
    </citation>
    <scope>NUCLEOTIDE SEQUENCE [LARGE SCALE GENOMIC DNA]</scope>
    <source>
        <strain evidence="3">NCPPB 2581</strain>
    </source>
</reference>
<evidence type="ECO:0000256" key="1">
    <source>
        <dbReference type="SAM" id="Coils"/>
    </source>
</evidence>
<evidence type="ECO:0000313" key="2">
    <source>
        <dbReference type="EMBL" id="CCE76792.1"/>
    </source>
</evidence>
<dbReference type="EMBL" id="HE614873">
    <property type="protein sequence ID" value="CCE76792.1"/>
    <property type="molecule type" value="Genomic_DNA"/>
</dbReference>
<dbReference type="RefSeq" id="WP_015491457.1">
    <property type="nucleotide sequence ID" value="NC_020891.1"/>
</dbReference>
<name>A0AAI9ELN4_9MICO</name>
<sequence>MEILYVVQLDATLKAGEADDSAYDILLLHVNRWITEKTAQAEVLLDLKREGDFQRWNLGLASWEAFNHEGARALRVTVRQADQPNVIFETRVTVAEIEGRTSIRVSLGREALGPGLTPAAAPAIKQPTLILSVASEKSLSITVEGASQDGRYLIIKSEDDAQAVSQAIRNVKRIPVLLIHPRVQADWDAARTAAKRLVGLVRVVVAGYRYTRAISNEVPLVQVPFGGAALVWSRIESPPLLFTSGDLASLGDEGLRAQLMRHLADLSVRSRGSDRLWSTMRQIDANRQVADAEERVSVAKAKGDSGELTQALQSQVAGLQAKAAELESLAQSYADDAKAAQDELAVREREVNSFRYKADALQGQILAMSAGGESSVAESLEDAPVLSPGDASASFDFLERVSSGKIVFTPNARTSWAKCALENYEQMTQALVALSRLAITRFGSVGPTPKLDARLDDWIQSNFGLTVAFHDGAIETHNKADAFFVFEDDEFSNVPHVKVTDSVPWPRVARIHFDFDNKGKRIVVNHVGNKLYR</sequence>
<protein>
    <submittedName>
        <fullName evidence="2">Uncharacterized protein</fullName>
    </submittedName>
</protein>
<keyword evidence="1" id="KW-0175">Coiled coil</keyword>
<evidence type="ECO:0000313" key="3">
    <source>
        <dbReference type="Proteomes" id="UP000012170"/>
    </source>
</evidence>
<dbReference type="KEGG" id="cmc:CMN_02866"/>
<reference evidence="3" key="2">
    <citation type="submission" date="2013-04" db="EMBL/GenBank/DDBJ databases">
        <title>The genome sequence of the maize-pathogen Clavibacter michiganensis subsp. nebraskensis.</title>
        <authorList>
            <person name="Gartemann K.H."/>
            <person name="Blom J."/>
            <person name="Dreiseikelmann B."/>
            <person name="Fluegel M."/>
            <person name="Jaenicke S."/>
            <person name="Linke B."/>
            <person name="Sczcepanowski R."/>
            <person name="Wittmann J."/>
            <person name="Goesmann A."/>
            <person name="Puehler A."/>
            <person name="Eichenlaub R."/>
            <person name="Rueckert C."/>
        </authorList>
    </citation>
    <scope>NUCLEOTIDE SEQUENCE [LARGE SCALE GENOMIC DNA]</scope>
    <source>
        <strain evidence="3">NCPPB 2581</strain>
    </source>
</reference>
<accession>A0AAI9ELN4</accession>
<dbReference type="AlphaFoldDB" id="A0AAI9ELN4"/>
<dbReference type="GeneID" id="92984745"/>
<dbReference type="Proteomes" id="UP000012170">
    <property type="component" value="Chromosome"/>
</dbReference>
<proteinExistence type="predicted"/>
<gene>
    <name evidence="2" type="ORF">CMN_02866</name>
</gene>
<organism evidence="2 3">
    <name type="scientific">Clavibacter nebraskensis NCPPB 2581</name>
    <dbReference type="NCBI Taxonomy" id="1097677"/>
    <lineage>
        <taxon>Bacteria</taxon>
        <taxon>Bacillati</taxon>
        <taxon>Actinomycetota</taxon>
        <taxon>Actinomycetes</taxon>
        <taxon>Micrococcales</taxon>
        <taxon>Microbacteriaceae</taxon>
        <taxon>Clavibacter</taxon>
    </lineage>
</organism>
<feature type="coiled-coil region" evidence="1">
    <location>
        <begin position="309"/>
        <end position="350"/>
    </location>
</feature>